<proteinExistence type="predicted"/>
<sequence length="199" mass="21229">MSERKPSNSGRRRTRVPLWRWRRNPVRRREDVLEAWLVLAVWILVAVGGTLVGLVTAQAADQVFARQRAERTPVAAVVLTAVPAAAATGTGRDVAAAEVRWTARDGSAHRGMTLVPTGSAAGSSVRIWIDGQGKPAGEPATPARASAEAGVFGTAAGLALSGLVLGVGGAGRWYLDRRRLAQWDREWTLIGPKWGHKTG</sequence>
<reference evidence="2 3" key="1">
    <citation type="submission" date="2015-10" db="EMBL/GenBank/DDBJ databases">
        <title>Draft genome sequence of Streptomyces bungoensis DSM 41781, type strain for the species Streptomyces bungoensis.</title>
        <authorList>
            <person name="Ruckert C."/>
            <person name="Winkler A."/>
            <person name="Kalinowski J."/>
            <person name="Kampfer P."/>
            <person name="Glaeser S."/>
        </authorList>
    </citation>
    <scope>NUCLEOTIDE SEQUENCE [LARGE SCALE GENOMIC DNA]</scope>
    <source>
        <strain evidence="2 3">DSM 41781</strain>
    </source>
</reference>
<dbReference type="OrthoDB" id="4213157at2"/>
<keyword evidence="1" id="KW-0472">Membrane</keyword>
<dbReference type="PANTHER" id="PTHR42305:SF1">
    <property type="entry name" value="MEMBRANE PROTEIN RV1733C-RELATED"/>
    <property type="match status" value="1"/>
</dbReference>
<dbReference type="AlphaFoldDB" id="A0A101TA86"/>
<evidence type="ECO:0000313" key="2">
    <source>
        <dbReference type="EMBL" id="KUN88508.1"/>
    </source>
</evidence>
<name>A0A101TA86_9ACTN</name>
<comment type="caution">
    <text evidence="2">The sequence shown here is derived from an EMBL/GenBank/DDBJ whole genome shotgun (WGS) entry which is preliminary data.</text>
</comment>
<accession>A0A101TA86</accession>
<dbReference type="InterPro" id="IPR039708">
    <property type="entry name" value="MT1774/Rv1733c-like"/>
</dbReference>
<keyword evidence="1" id="KW-1133">Transmembrane helix</keyword>
<keyword evidence="1" id="KW-0812">Transmembrane</keyword>
<organism evidence="2 3">
    <name type="scientific">Streptomyces bungoensis</name>
    <dbReference type="NCBI Taxonomy" id="285568"/>
    <lineage>
        <taxon>Bacteria</taxon>
        <taxon>Bacillati</taxon>
        <taxon>Actinomycetota</taxon>
        <taxon>Actinomycetes</taxon>
        <taxon>Kitasatosporales</taxon>
        <taxon>Streptomycetaceae</taxon>
        <taxon>Streptomyces</taxon>
    </lineage>
</organism>
<gene>
    <name evidence="2" type="ORF">AQJ66_06600</name>
</gene>
<dbReference type="STRING" id="285568.AQJ66_06600"/>
<dbReference type="EMBL" id="LMWX01000010">
    <property type="protein sequence ID" value="KUN88508.1"/>
    <property type="molecule type" value="Genomic_DNA"/>
</dbReference>
<dbReference type="RefSeq" id="WP_061917943.1">
    <property type="nucleotide sequence ID" value="NZ_KQ948852.1"/>
</dbReference>
<keyword evidence="3" id="KW-1185">Reference proteome</keyword>
<dbReference type="PANTHER" id="PTHR42305">
    <property type="entry name" value="MEMBRANE PROTEIN RV1733C-RELATED"/>
    <property type="match status" value="1"/>
</dbReference>
<evidence type="ECO:0000313" key="3">
    <source>
        <dbReference type="Proteomes" id="UP000053024"/>
    </source>
</evidence>
<evidence type="ECO:0000256" key="1">
    <source>
        <dbReference type="SAM" id="Phobius"/>
    </source>
</evidence>
<protein>
    <submittedName>
        <fullName evidence="2">Uncharacterized protein</fullName>
    </submittedName>
</protein>
<dbReference type="Proteomes" id="UP000053024">
    <property type="component" value="Unassembled WGS sequence"/>
</dbReference>
<feature type="transmembrane region" description="Helical" evidence="1">
    <location>
        <begin position="151"/>
        <end position="175"/>
    </location>
</feature>